<dbReference type="InterPro" id="IPR016197">
    <property type="entry name" value="Chromo-like_dom_sf"/>
</dbReference>
<gene>
    <name evidence="2" type="ORF">U9M48_019249</name>
</gene>
<dbReference type="InterPro" id="IPR023780">
    <property type="entry name" value="Chromo_domain"/>
</dbReference>
<sequence>MKGVHRFGVKSKQAPRYVGPFKITERCGSAAYRLELPPHLAAVHDVFHVSQLKKCLRVPKEVIDTSQIRIEPDPTYKEKPINILDQKQRSTRRRNINFYKVQWSNHSEEEATWEQEEFLQTKYPGFLPSTPNEYVTYMVCKFKRKM</sequence>
<dbReference type="Pfam" id="PF24626">
    <property type="entry name" value="SH3_Tf2-1"/>
    <property type="match status" value="1"/>
</dbReference>
<dbReference type="Proteomes" id="UP001341281">
    <property type="component" value="Chromosome 04"/>
</dbReference>
<keyword evidence="3" id="KW-1185">Reference proteome</keyword>
<dbReference type="InterPro" id="IPR000953">
    <property type="entry name" value="Chromo/chromo_shadow_dom"/>
</dbReference>
<dbReference type="Pfam" id="PF00385">
    <property type="entry name" value="Chromo"/>
    <property type="match status" value="1"/>
</dbReference>
<reference evidence="2 3" key="1">
    <citation type="submission" date="2024-02" db="EMBL/GenBank/DDBJ databases">
        <title>High-quality chromosome-scale genome assembly of Pensacola bahiagrass (Paspalum notatum Flugge var. saurae).</title>
        <authorList>
            <person name="Vega J.M."/>
            <person name="Podio M."/>
            <person name="Orjuela J."/>
            <person name="Siena L.A."/>
            <person name="Pessino S.C."/>
            <person name="Combes M.C."/>
            <person name="Mariac C."/>
            <person name="Albertini E."/>
            <person name="Pupilli F."/>
            <person name="Ortiz J.P.A."/>
            <person name="Leblanc O."/>
        </authorList>
    </citation>
    <scope>NUCLEOTIDE SEQUENCE [LARGE SCALE GENOMIC DNA]</scope>
    <source>
        <strain evidence="2">R1</strain>
        <tissue evidence="2">Leaf</tissue>
    </source>
</reference>
<evidence type="ECO:0000259" key="1">
    <source>
        <dbReference type="PROSITE" id="PS50013"/>
    </source>
</evidence>
<protein>
    <recommendedName>
        <fullName evidence="1">Chromo domain-containing protein</fullName>
    </recommendedName>
</protein>
<dbReference type="PANTHER" id="PTHR46148:SF57">
    <property type="entry name" value="OS12G0499874 PROTEIN"/>
    <property type="match status" value="1"/>
</dbReference>
<evidence type="ECO:0000313" key="3">
    <source>
        <dbReference type="Proteomes" id="UP001341281"/>
    </source>
</evidence>
<feature type="domain" description="Chromo" evidence="1">
    <location>
        <begin position="75"/>
        <end position="146"/>
    </location>
</feature>
<dbReference type="AlphaFoldDB" id="A0AAQ3TDJ1"/>
<dbReference type="PROSITE" id="PS50013">
    <property type="entry name" value="CHROMO_2"/>
    <property type="match status" value="1"/>
</dbReference>
<organism evidence="2 3">
    <name type="scientific">Paspalum notatum var. saurae</name>
    <dbReference type="NCBI Taxonomy" id="547442"/>
    <lineage>
        <taxon>Eukaryota</taxon>
        <taxon>Viridiplantae</taxon>
        <taxon>Streptophyta</taxon>
        <taxon>Embryophyta</taxon>
        <taxon>Tracheophyta</taxon>
        <taxon>Spermatophyta</taxon>
        <taxon>Magnoliopsida</taxon>
        <taxon>Liliopsida</taxon>
        <taxon>Poales</taxon>
        <taxon>Poaceae</taxon>
        <taxon>PACMAD clade</taxon>
        <taxon>Panicoideae</taxon>
        <taxon>Andropogonodae</taxon>
        <taxon>Paspaleae</taxon>
        <taxon>Paspalinae</taxon>
        <taxon>Paspalum</taxon>
    </lineage>
</organism>
<accession>A0AAQ3TDJ1</accession>
<dbReference type="Gene3D" id="2.40.50.40">
    <property type="match status" value="1"/>
</dbReference>
<name>A0AAQ3TDJ1_PASNO</name>
<dbReference type="PANTHER" id="PTHR46148">
    <property type="entry name" value="CHROMO DOMAIN-CONTAINING PROTEIN"/>
    <property type="match status" value="1"/>
</dbReference>
<dbReference type="InterPro" id="IPR056924">
    <property type="entry name" value="SH3_Tf2-1"/>
</dbReference>
<evidence type="ECO:0000313" key="2">
    <source>
        <dbReference type="EMBL" id="WVZ70595.1"/>
    </source>
</evidence>
<dbReference type="EMBL" id="CP144748">
    <property type="protein sequence ID" value="WVZ70595.1"/>
    <property type="molecule type" value="Genomic_DNA"/>
</dbReference>
<dbReference type="SUPFAM" id="SSF54160">
    <property type="entry name" value="Chromo domain-like"/>
    <property type="match status" value="1"/>
</dbReference>
<proteinExistence type="predicted"/>